<feature type="region of interest" description="Disordered" evidence="1">
    <location>
        <begin position="79"/>
        <end position="118"/>
    </location>
</feature>
<accession>A0A9Q1JCT0</accession>
<comment type="caution">
    <text evidence="2">The sequence shown here is derived from an EMBL/GenBank/DDBJ whole genome shotgun (WGS) entry which is preliminary data.</text>
</comment>
<name>A0A9Q1JCT0_SYNKA</name>
<evidence type="ECO:0000313" key="3">
    <source>
        <dbReference type="Proteomes" id="UP001152622"/>
    </source>
</evidence>
<organism evidence="2 3">
    <name type="scientific">Synaphobranchus kaupii</name>
    <name type="common">Kaup's arrowtooth eel</name>
    <dbReference type="NCBI Taxonomy" id="118154"/>
    <lineage>
        <taxon>Eukaryota</taxon>
        <taxon>Metazoa</taxon>
        <taxon>Chordata</taxon>
        <taxon>Craniata</taxon>
        <taxon>Vertebrata</taxon>
        <taxon>Euteleostomi</taxon>
        <taxon>Actinopterygii</taxon>
        <taxon>Neopterygii</taxon>
        <taxon>Teleostei</taxon>
        <taxon>Anguilliformes</taxon>
        <taxon>Synaphobranchidae</taxon>
        <taxon>Synaphobranchus</taxon>
    </lineage>
</organism>
<proteinExistence type="predicted"/>
<dbReference type="AlphaFoldDB" id="A0A9Q1JCT0"/>
<keyword evidence="3" id="KW-1185">Reference proteome</keyword>
<evidence type="ECO:0000256" key="1">
    <source>
        <dbReference type="SAM" id="MobiDB-lite"/>
    </source>
</evidence>
<protein>
    <submittedName>
        <fullName evidence="2">Uncharacterized protein</fullName>
    </submittedName>
</protein>
<dbReference type="Proteomes" id="UP001152622">
    <property type="component" value="Chromosome 1"/>
</dbReference>
<reference evidence="2" key="1">
    <citation type="journal article" date="2023" name="Science">
        <title>Genome structures resolve the early diversification of teleost fishes.</title>
        <authorList>
            <person name="Parey E."/>
            <person name="Louis A."/>
            <person name="Montfort J."/>
            <person name="Bouchez O."/>
            <person name="Roques C."/>
            <person name="Iampietro C."/>
            <person name="Lluch J."/>
            <person name="Castinel A."/>
            <person name="Donnadieu C."/>
            <person name="Desvignes T."/>
            <person name="Floi Bucao C."/>
            <person name="Jouanno E."/>
            <person name="Wen M."/>
            <person name="Mejri S."/>
            <person name="Dirks R."/>
            <person name="Jansen H."/>
            <person name="Henkel C."/>
            <person name="Chen W.J."/>
            <person name="Zahm M."/>
            <person name="Cabau C."/>
            <person name="Klopp C."/>
            <person name="Thompson A.W."/>
            <person name="Robinson-Rechavi M."/>
            <person name="Braasch I."/>
            <person name="Lecointre G."/>
            <person name="Bobe J."/>
            <person name="Postlethwait J.H."/>
            <person name="Berthelot C."/>
            <person name="Roest Crollius H."/>
            <person name="Guiguen Y."/>
        </authorList>
    </citation>
    <scope>NUCLEOTIDE SEQUENCE</scope>
    <source>
        <strain evidence="2">WJC10195</strain>
    </source>
</reference>
<sequence>MRIRSGVLRRTRDYRREVRNGQSIWDGKACRRCPPSPIDLVGLHFASQLSTVCGCQPINVQSLSQDCAAAPQEAAQLTQARANRTTRRGAIAQTSRAMSGETKPLPPSLDDTVSCPEG</sequence>
<gene>
    <name evidence="2" type="ORF">SKAU_G00005300</name>
</gene>
<evidence type="ECO:0000313" key="2">
    <source>
        <dbReference type="EMBL" id="KAJ8379752.1"/>
    </source>
</evidence>
<dbReference type="EMBL" id="JAINUF010000001">
    <property type="protein sequence ID" value="KAJ8379752.1"/>
    <property type="molecule type" value="Genomic_DNA"/>
</dbReference>